<dbReference type="Proteomes" id="UP000215914">
    <property type="component" value="Unassembled WGS sequence"/>
</dbReference>
<reference evidence="1" key="2">
    <citation type="submission" date="2020-06" db="EMBL/GenBank/DDBJ databases">
        <title>Helianthus annuus Genome sequencing and assembly Release 2.</title>
        <authorList>
            <person name="Gouzy J."/>
            <person name="Langlade N."/>
            <person name="Munos S."/>
        </authorList>
    </citation>
    <scope>NUCLEOTIDE SEQUENCE</scope>
    <source>
        <tissue evidence="1">Leaves</tissue>
    </source>
</reference>
<accession>A0A9K3DE54</accession>
<evidence type="ECO:0000313" key="2">
    <source>
        <dbReference type="Proteomes" id="UP000215914"/>
    </source>
</evidence>
<reference evidence="1" key="1">
    <citation type="journal article" date="2017" name="Nature">
        <title>The sunflower genome provides insights into oil metabolism, flowering and Asterid evolution.</title>
        <authorList>
            <person name="Badouin H."/>
            <person name="Gouzy J."/>
            <person name="Grassa C.J."/>
            <person name="Murat F."/>
            <person name="Staton S.E."/>
            <person name="Cottret L."/>
            <person name="Lelandais-Briere C."/>
            <person name="Owens G.L."/>
            <person name="Carrere S."/>
            <person name="Mayjonade B."/>
            <person name="Legrand L."/>
            <person name="Gill N."/>
            <person name="Kane N.C."/>
            <person name="Bowers J.E."/>
            <person name="Hubner S."/>
            <person name="Bellec A."/>
            <person name="Berard A."/>
            <person name="Berges H."/>
            <person name="Blanchet N."/>
            <person name="Boniface M.C."/>
            <person name="Brunel D."/>
            <person name="Catrice O."/>
            <person name="Chaidir N."/>
            <person name="Claudel C."/>
            <person name="Donnadieu C."/>
            <person name="Faraut T."/>
            <person name="Fievet G."/>
            <person name="Helmstetter N."/>
            <person name="King M."/>
            <person name="Knapp S.J."/>
            <person name="Lai Z."/>
            <person name="Le Paslier M.C."/>
            <person name="Lippi Y."/>
            <person name="Lorenzon L."/>
            <person name="Mandel J.R."/>
            <person name="Marage G."/>
            <person name="Marchand G."/>
            <person name="Marquand E."/>
            <person name="Bret-Mestries E."/>
            <person name="Morien E."/>
            <person name="Nambeesan S."/>
            <person name="Nguyen T."/>
            <person name="Pegot-Espagnet P."/>
            <person name="Pouilly N."/>
            <person name="Raftis F."/>
            <person name="Sallet E."/>
            <person name="Schiex T."/>
            <person name="Thomas J."/>
            <person name="Vandecasteele C."/>
            <person name="Vares D."/>
            <person name="Vear F."/>
            <person name="Vautrin S."/>
            <person name="Crespi M."/>
            <person name="Mangin B."/>
            <person name="Burke J.M."/>
            <person name="Salse J."/>
            <person name="Munos S."/>
            <person name="Vincourt P."/>
            <person name="Rieseberg L.H."/>
            <person name="Langlade N.B."/>
        </authorList>
    </citation>
    <scope>NUCLEOTIDE SEQUENCE</scope>
    <source>
        <tissue evidence="1">Leaves</tissue>
    </source>
</reference>
<comment type="caution">
    <text evidence="1">The sequence shown here is derived from an EMBL/GenBank/DDBJ whole genome shotgun (WGS) entry which is preliminary data.</text>
</comment>
<proteinExistence type="predicted"/>
<dbReference type="EMBL" id="MNCJ02000332">
    <property type="protein sequence ID" value="KAF5753719.1"/>
    <property type="molecule type" value="Genomic_DNA"/>
</dbReference>
<dbReference type="AlphaFoldDB" id="A0A9K3DE54"/>
<sequence>MVNSCISCRPGKSNPLSRFWVLLGQNIKFLGCFGFNNIFDGSKWVKLKRCEG</sequence>
<gene>
    <name evidence="1" type="ORF">HanXRQr2_Chr17g0783241</name>
</gene>
<evidence type="ECO:0000313" key="1">
    <source>
        <dbReference type="EMBL" id="KAF5753719.1"/>
    </source>
</evidence>
<name>A0A9K3DE54_HELAN</name>
<dbReference type="Gramene" id="mRNA:HanXRQr2_Chr17g0783241">
    <property type="protein sequence ID" value="CDS:HanXRQr2_Chr17g0783241.1"/>
    <property type="gene ID" value="HanXRQr2_Chr17g0783241"/>
</dbReference>
<protein>
    <submittedName>
        <fullName evidence="1">Uncharacterized protein</fullName>
    </submittedName>
</protein>
<keyword evidence="2" id="KW-1185">Reference proteome</keyword>
<organism evidence="1 2">
    <name type="scientific">Helianthus annuus</name>
    <name type="common">Common sunflower</name>
    <dbReference type="NCBI Taxonomy" id="4232"/>
    <lineage>
        <taxon>Eukaryota</taxon>
        <taxon>Viridiplantae</taxon>
        <taxon>Streptophyta</taxon>
        <taxon>Embryophyta</taxon>
        <taxon>Tracheophyta</taxon>
        <taxon>Spermatophyta</taxon>
        <taxon>Magnoliopsida</taxon>
        <taxon>eudicotyledons</taxon>
        <taxon>Gunneridae</taxon>
        <taxon>Pentapetalae</taxon>
        <taxon>asterids</taxon>
        <taxon>campanulids</taxon>
        <taxon>Asterales</taxon>
        <taxon>Asteraceae</taxon>
        <taxon>Asteroideae</taxon>
        <taxon>Heliantheae alliance</taxon>
        <taxon>Heliantheae</taxon>
        <taxon>Helianthus</taxon>
    </lineage>
</organism>